<dbReference type="PANTHER" id="PTHR38442">
    <property type="entry name" value="INNER MEMBRANE PROTEIN-RELATED"/>
    <property type="match status" value="1"/>
</dbReference>
<keyword evidence="1" id="KW-1133">Transmembrane helix</keyword>
<accession>A0ABY6MSL4</accession>
<evidence type="ECO:0000313" key="3">
    <source>
        <dbReference type="Proteomes" id="UP001163266"/>
    </source>
</evidence>
<keyword evidence="1" id="KW-0472">Membrane</keyword>
<keyword evidence="1" id="KW-0812">Transmembrane</keyword>
<keyword evidence="3" id="KW-1185">Reference proteome</keyword>
<sequence length="429" mass="47708">MPTPPTAPDFDRTAPADPPGLRRMKRLALGLLLAAAGVYGVATALEGRHPAWGYLAAFAEAAMVGAIADWFAVVALFRHPLGLPVPHTAIIPSNKQRIGENLANFIVANFLSTEQVLAKLREADPGLRLAQWLAEPTHAQRLAAHAARAAHYGLHAVDDERVREFLRATVLRRLEAVDVSRLAGELLDVLTADRRHQAVLDEVLRQLGRLLDDEALQARVAEKVAAEVRYLRYVGLDQVAGNLVTAKLVAGVGRLIAEMAEDPQHPIRLRFDDFMADFVDKLKHDPDFRLKGEDLKRQVLGHPALSEYLQGLWGQLLAWLQDDLGRPDSRLAARLAGALQRLGEKLLADEAMRGWINQQLVQGAPPWIERYREDIRRYIVGRVETWNTDEMTRELERNIGRDLQFVRINGTLVGGTVGLILHAVTQWLG</sequence>
<proteinExistence type="predicted"/>
<dbReference type="InterPro" id="IPR007383">
    <property type="entry name" value="DUF445"/>
</dbReference>
<protein>
    <submittedName>
        <fullName evidence="2">DUF445 domain-containing protein</fullName>
    </submittedName>
</protein>
<evidence type="ECO:0000256" key="1">
    <source>
        <dbReference type="SAM" id="Phobius"/>
    </source>
</evidence>
<organism evidence="2 3">
    <name type="scientific">Caldimonas aquatica</name>
    <dbReference type="NCBI Taxonomy" id="376175"/>
    <lineage>
        <taxon>Bacteria</taxon>
        <taxon>Pseudomonadati</taxon>
        <taxon>Pseudomonadota</taxon>
        <taxon>Betaproteobacteria</taxon>
        <taxon>Burkholderiales</taxon>
        <taxon>Sphaerotilaceae</taxon>
        <taxon>Caldimonas</taxon>
    </lineage>
</organism>
<gene>
    <name evidence="2" type="ORF">OMP39_15290</name>
</gene>
<dbReference type="PANTHER" id="PTHR38442:SF1">
    <property type="entry name" value="INNER MEMBRANE PROTEIN"/>
    <property type="match status" value="1"/>
</dbReference>
<dbReference type="EMBL" id="CP110257">
    <property type="protein sequence ID" value="UZD55007.1"/>
    <property type="molecule type" value="Genomic_DNA"/>
</dbReference>
<dbReference type="RefSeq" id="WP_264892732.1">
    <property type="nucleotide sequence ID" value="NZ_CP110257.1"/>
</dbReference>
<feature type="transmembrane region" description="Helical" evidence="1">
    <location>
        <begin position="27"/>
        <end position="45"/>
    </location>
</feature>
<dbReference type="Pfam" id="PF04286">
    <property type="entry name" value="DUF445"/>
    <property type="match status" value="1"/>
</dbReference>
<feature type="transmembrane region" description="Helical" evidence="1">
    <location>
        <begin position="51"/>
        <end position="77"/>
    </location>
</feature>
<dbReference type="Proteomes" id="UP001163266">
    <property type="component" value="Chromosome"/>
</dbReference>
<reference evidence="2" key="1">
    <citation type="submission" date="2022-10" db="EMBL/GenBank/DDBJ databases">
        <title>Complete genome sequence of Schlegelella aquatica LMG 23380.</title>
        <authorList>
            <person name="Musilova J."/>
            <person name="Kourilova X."/>
            <person name="Bezdicek M."/>
            <person name="Hermankova K."/>
            <person name="Obruca S."/>
            <person name="Sedlar K."/>
        </authorList>
    </citation>
    <scope>NUCLEOTIDE SEQUENCE</scope>
    <source>
        <strain evidence="2">LMG 23380</strain>
    </source>
</reference>
<name>A0ABY6MSL4_9BURK</name>
<evidence type="ECO:0000313" key="2">
    <source>
        <dbReference type="EMBL" id="UZD55007.1"/>
    </source>
</evidence>